<keyword evidence="1" id="KW-0732">Signal</keyword>
<reference evidence="4" key="1">
    <citation type="journal article" date="2023" name="Mol. Biol. Evol.">
        <title>Third-Generation Sequencing Reveals the Adaptive Role of the Epigenome in Three Deep-Sea Polychaetes.</title>
        <authorList>
            <person name="Perez M."/>
            <person name="Aroh O."/>
            <person name="Sun Y."/>
            <person name="Lan Y."/>
            <person name="Juniper S.K."/>
            <person name="Young C.R."/>
            <person name="Angers B."/>
            <person name="Qian P.Y."/>
        </authorList>
    </citation>
    <scope>NUCLEOTIDE SEQUENCE</scope>
    <source>
        <strain evidence="4">P08H-3</strain>
    </source>
</reference>
<evidence type="ECO:0000256" key="1">
    <source>
        <dbReference type="ARBA" id="ARBA00022729"/>
    </source>
</evidence>
<keyword evidence="2" id="KW-0325">Glycoprotein</keyword>
<organism evidence="4 5">
    <name type="scientific">Paralvinella palmiformis</name>
    <dbReference type="NCBI Taxonomy" id="53620"/>
    <lineage>
        <taxon>Eukaryota</taxon>
        <taxon>Metazoa</taxon>
        <taxon>Spiralia</taxon>
        <taxon>Lophotrochozoa</taxon>
        <taxon>Annelida</taxon>
        <taxon>Polychaeta</taxon>
        <taxon>Sedentaria</taxon>
        <taxon>Canalipalpata</taxon>
        <taxon>Terebellida</taxon>
        <taxon>Terebelliformia</taxon>
        <taxon>Alvinellidae</taxon>
        <taxon>Paralvinella</taxon>
    </lineage>
</organism>
<feature type="transmembrane region" description="Helical" evidence="3">
    <location>
        <begin position="12"/>
        <end position="33"/>
    </location>
</feature>
<comment type="caution">
    <text evidence="4">The sequence shown here is derived from an EMBL/GenBank/DDBJ whole genome shotgun (WGS) entry which is preliminary data.</text>
</comment>
<dbReference type="Proteomes" id="UP001208570">
    <property type="component" value="Unassembled WGS sequence"/>
</dbReference>
<dbReference type="GO" id="GO:0032222">
    <property type="term" value="P:regulation of synaptic transmission, cholinergic"/>
    <property type="evidence" value="ECO:0007669"/>
    <property type="project" value="InterPro"/>
</dbReference>
<keyword evidence="3" id="KW-1133">Transmembrane helix</keyword>
<keyword evidence="3" id="KW-0472">Membrane</keyword>
<accession>A0AAD9J719</accession>
<dbReference type="AlphaFoldDB" id="A0AAD9J719"/>
<dbReference type="EMBL" id="JAODUP010000543">
    <property type="protein sequence ID" value="KAK2147664.1"/>
    <property type="molecule type" value="Genomic_DNA"/>
</dbReference>
<dbReference type="InterPro" id="IPR031424">
    <property type="entry name" value="QVR-like"/>
</dbReference>
<evidence type="ECO:0000256" key="3">
    <source>
        <dbReference type="SAM" id="Phobius"/>
    </source>
</evidence>
<name>A0AAD9J719_9ANNE</name>
<keyword evidence="5" id="KW-1185">Reference proteome</keyword>
<evidence type="ECO:0008006" key="6">
    <source>
        <dbReference type="Google" id="ProtNLM"/>
    </source>
</evidence>
<dbReference type="Pfam" id="PF17064">
    <property type="entry name" value="QVR"/>
    <property type="match status" value="1"/>
</dbReference>
<evidence type="ECO:0000313" key="4">
    <source>
        <dbReference type="EMBL" id="KAK2147664.1"/>
    </source>
</evidence>
<sequence>MVPVKVESPTVSVYLLKLQLILGIVLVCGDLILTKTGSCIGCFSCYSLGGSIKDCEDEFETYDKTGHLFKKDCRVGLLEFESFYCVKIKGVKKKTGETVLIRTCSVDDWGNVCGEIRFEQGGGEEPPEEDISGCLSSCDHDGCNASHSVHNGHVMMWIIVLVAVFR</sequence>
<gene>
    <name evidence="4" type="ORF">LSH36_543g06089</name>
</gene>
<dbReference type="GO" id="GO:0030431">
    <property type="term" value="P:sleep"/>
    <property type="evidence" value="ECO:0007669"/>
    <property type="project" value="InterPro"/>
</dbReference>
<evidence type="ECO:0000313" key="5">
    <source>
        <dbReference type="Proteomes" id="UP001208570"/>
    </source>
</evidence>
<protein>
    <recommendedName>
        <fullName evidence="6">Protein sleepless</fullName>
    </recommendedName>
</protein>
<dbReference type="PANTHER" id="PTHR38332:SF2">
    <property type="entry name" value="PROTEIN QUIVER"/>
    <property type="match status" value="1"/>
</dbReference>
<proteinExistence type="predicted"/>
<keyword evidence="3" id="KW-0812">Transmembrane</keyword>
<evidence type="ECO:0000256" key="2">
    <source>
        <dbReference type="ARBA" id="ARBA00023180"/>
    </source>
</evidence>
<dbReference type="PANTHER" id="PTHR38332">
    <property type="entry name" value="PROTEIN CBG11604"/>
    <property type="match status" value="1"/>
</dbReference>